<evidence type="ECO:0000259" key="7">
    <source>
        <dbReference type="PROSITE" id="PS51755"/>
    </source>
</evidence>
<dbReference type="Gene3D" id="3.40.50.300">
    <property type="entry name" value="P-loop containing nucleotide triphosphate hydrolases"/>
    <property type="match status" value="1"/>
</dbReference>
<gene>
    <name evidence="8" type="ORF">HCN51_55630</name>
</gene>
<dbReference type="Pfam" id="PF01526">
    <property type="entry name" value="DDE_Tnp_Tn3"/>
    <property type="match status" value="1"/>
</dbReference>
<dbReference type="PROSITE" id="PS51755">
    <property type="entry name" value="OMPR_PHOB"/>
    <property type="match status" value="1"/>
</dbReference>
<dbReference type="Pfam" id="PF13424">
    <property type="entry name" value="TPR_12"/>
    <property type="match status" value="1"/>
</dbReference>
<dbReference type="InterPro" id="IPR001867">
    <property type="entry name" value="OmpR/PhoB-type_DNA-bd"/>
</dbReference>
<dbReference type="PRINTS" id="PR00364">
    <property type="entry name" value="DISEASERSIST"/>
</dbReference>
<dbReference type="SMART" id="SM01043">
    <property type="entry name" value="BTAD"/>
    <property type="match status" value="1"/>
</dbReference>
<comment type="similarity">
    <text evidence="1">Belongs to the AfsR/DnrI/RedD regulatory family.</text>
</comment>
<dbReference type="SMART" id="SM00028">
    <property type="entry name" value="TPR"/>
    <property type="match status" value="4"/>
</dbReference>
<evidence type="ECO:0000256" key="5">
    <source>
        <dbReference type="PROSITE-ProRule" id="PRU01091"/>
    </source>
</evidence>
<organism evidence="8 9">
    <name type="scientific">Nonomuraea composti</name>
    <dbReference type="NCBI Taxonomy" id="2720023"/>
    <lineage>
        <taxon>Bacteria</taxon>
        <taxon>Bacillati</taxon>
        <taxon>Actinomycetota</taxon>
        <taxon>Actinomycetes</taxon>
        <taxon>Streptosporangiales</taxon>
        <taxon>Streptosporangiaceae</taxon>
        <taxon>Nonomuraea</taxon>
    </lineage>
</organism>
<dbReference type="Gene3D" id="1.10.8.430">
    <property type="entry name" value="Helical domain of apoptotic protease-activating factors"/>
    <property type="match status" value="1"/>
</dbReference>
<keyword evidence="4" id="KW-0804">Transcription</keyword>
<dbReference type="Gene3D" id="1.10.10.10">
    <property type="entry name" value="Winged helix-like DNA-binding domain superfamily/Winged helix DNA-binding domain"/>
    <property type="match status" value="1"/>
</dbReference>
<dbReference type="EMBL" id="JAATEP010000096">
    <property type="protein sequence ID" value="NJP98556.1"/>
    <property type="molecule type" value="Genomic_DNA"/>
</dbReference>
<dbReference type="Proteomes" id="UP000696294">
    <property type="component" value="Unassembled WGS sequence"/>
</dbReference>
<keyword evidence="3 5" id="KW-0238">DNA-binding</keyword>
<dbReference type="Pfam" id="PF00486">
    <property type="entry name" value="Trans_reg_C"/>
    <property type="match status" value="1"/>
</dbReference>
<dbReference type="Gene3D" id="1.25.40.10">
    <property type="entry name" value="Tetratricopeptide repeat domain"/>
    <property type="match status" value="2"/>
</dbReference>
<evidence type="ECO:0000256" key="4">
    <source>
        <dbReference type="ARBA" id="ARBA00023163"/>
    </source>
</evidence>
<evidence type="ECO:0000256" key="6">
    <source>
        <dbReference type="SAM" id="MobiDB-lite"/>
    </source>
</evidence>
<evidence type="ECO:0000313" key="9">
    <source>
        <dbReference type="Proteomes" id="UP000696294"/>
    </source>
</evidence>
<dbReference type="InterPro" id="IPR016032">
    <property type="entry name" value="Sig_transdc_resp-reg_C-effctor"/>
</dbReference>
<proteinExistence type="inferred from homology"/>
<feature type="domain" description="OmpR/PhoB-type" evidence="7">
    <location>
        <begin position="1"/>
        <end position="62"/>
    </location>
</feature>
<accession>A0ABX1BTA8</accession>
<dbReference type="PANTHER" id="PTHR35807">
    <property type="entry name" value="TRANSCRIPTIONAL REGULATOR REDD-RELATED"/>
    <property type="match status" value="1"/>
</dbReference>
<evidence type="ECO:0000313" key="8">
    <source>
        <dbReference type="EMBL" id="NJP98556.1"/>
    </source>
</evidence>
<dbReference type="InterPro" id="IPR027417">
    <property type="entry name" value="P-loop_NTPase"/>
</dbReference>
<evidence type="ECO:0000256" key="3">
    <source>
        <dbReference type="ARBA" id="ARBA00023125"/>
    </source>
</evidence>
<dbReference type="PANTHER" id="PTHR35807:SF1">
    <property type="entry name" value="TRANSCRIPTIONAL REGULATOR REDD"/>
    <property type="match status" value="1"/>
</dbReference>
<dbReference type="InterPro" id="IPR011990">
    <property type="entry name" value="TPR-like_helical_dom_sf"/>
</dbReference>
<dbReference type="SUPFAM" id="SSF48452">
    <property type="entry name" value="TPR-like"/>
    <property type="match status" value="2"/>
</dbReference>
<dbReference type="InterPro" id="IPR036388">
    <property type="entry name" value="WH-like_DNA-bd_sf"/>
</dbReference>
<protein>
    <submittedName>
        <fullName evidence="8">Tn3 family transposase</fullName>
    </submittedName>
</protein>
<name>A0ABX1BTA8_9ACTN</name>
<dbReference type="InterPro" id="IPR002513">
    <property type="entry name" value="Tn3_Tnp_DDE_dom"/>
</dbReference>
<dbReference type="SUPFAM" id="SSF46894">
    <property type="entry name" value="C-terminal effector domain of the bipartite response regulators"/>
    <property type="match status" value="1"/>
</dbReference>
<dbReference type="InterPro" id="IPR042197">
    <property type="entry name" value="Apaf_helical"/>
</dbReference>
<feature type="DNA-binding region" description="OmpR/PhoB-type" evidence="5">
    <location>
        <begin position="1"/>
        <end position="62"/>
    </location>
</feature>
<dbReference type="InterPro" id="IPR051677">
    <property type="entry name" value="AfsR-DnrI-RedD_regulator"/>
</dbReference>
<evidence type="ECO:0000256" key="2">
    <source>
        <dbReference type="ARBA" id="ARBA00023015"/>
    </source>
</evidence>
<comment type="caution">
    <text evidence="8">The sequence shown here is derived from an EMBL/GenBank/DDBJ whole genome shotgun (WGS) entry which is preliminary data.</text>
</comment>
<reference evidence="8 9" key="1">
    <citation type="submission" date="2020-03" db="EMBL/GenBank/DDBJ databases">
        <title>WGS of actinomycetes isolated from Thailand.</title>
        <authorList>
            <person name="Thawai C."/>
        </authorList>
    </citation>
    <scope>NUCLEOTIDE SEQUENCE [LARGE SCALE GENOMIC DNA]</scope>
    <source>
        <strain evidence="8 9">FMUSA5-5</strain>
    </source>
</reference>
<dbReference type="InterPro" id="IPR019734">
    <property type="entry name" value="TPR_rpt"/>
</dbReference>
<dbReference type="SUPFAM" id="SSF52540">
    <property type="entry name" value="P-loop containing nucleoside triphosphate hydrolases"/>
    <property type="match status" value="1"/>
</dbReference>
<feature type="region of interest" description="Disordered" evidence="6">
    <location>
        <begin position="939"/>
        <end position="958"/>
    </location>
</feature>
<sequence length="958" mass="105734">MLAALILNVNTVVSKERLVETLWDDPPPSAVRNVQTYIAQLRKAAPLGARLLTKEMGYLFEADVEEVDLLRFEEAIRAARGHASKKAWHAADRRFSTALALWRGKPAEGAWLTGPLLGRPQEVIEDLRPLMAEQPLNEHAWRLLMQAYSQAGQRDKALASFRRARSVLIDELGGRGVGRSALAVHVAHQLRADVPDGQLYANLRGGDPQAADPEEVLGRFLRALGMDDTAVPTGLDQRAELYRGLLANGRYLVVLDDARGESQIQPLLPGTSGCAVLVTARHRLTALPAARLIDLPVMPPAESLELLRRLIDADRAAAAPEDAALLVRLCGGLPLAVRIAGARLAARPHWALSQLATQLSDTRERLGQLSHGPQAVRASLAMSYHRLTAPARRLFRLLGTLEAADFAPWVAAALLDLPSTEAEDLLEQLVDVRLLDVARHAPAGRARFHFHDLTRIYARECAQVDEPVHERHAALHRVMSAWLALVRQAHIRLCGGDYRRLRGRGPHWSPEAHVLDSYVRRDPLEWVDTERAAIVAAVRQSAALEAGEVGWELASTAMSLFEARSFHDEWRIAHEIALRSARTAGDARGQAATLIGLGRLDLAHDRLARARTAFERASELSEQAGDRHGHALALVNLAEIHRLRSRAEEALDCYEQAAGGLAHAEDRGTMVTVLRGVGRIHFSYGRLEQADAFITEAIRVADDIGDVRSCEFSRIVLREIELVRDRPAVAETCFRLAMRRLEALGFPRGTAYAAMRPASARLEQQDLDRVSLPAIVSQWDDMARVAGSPATNQVRAHDLIRMMTADGRLTGLGNAFAHYGRIFKSLHLLQILHMEEYRRMIGAQLNIGESRHFLARRVFFGNLGRLTRGYERGMEDQVGALGLDLNAITWRNSLYVDAAVKQLEAGAMGIEGGQISPEIRARLSPLVFEHINFHGSYPFHSPDLGGGPRDATTPDEEE</sequence>
<evidence type="ECO:0000256" key="1">
    <source>
        <dbReference type="ARBA" id="ARBA00005820"/>
    </source>
</evidence>
<keyword evidence="9" id="KW-1185">Reference proteome</keyword>
<dbReference type="Pfam" id="PF03704">
    <property type="entry name" value="BTAD"/>
    <property type="match status" value="2"/>
</dbReference>
<keyword evidence="2" id="KW-0805">Transcription regulation</keyword>
<dbReference type="InterPro" id="IPR005158">
    <property type="entry name" value="BTAD"/>
</dbReference>